<organism evidence="10 11">
    <name type="scientific">Potamilus streckersoni</name>
    <dbReference type="NCBI Taxonomy" id="2493646"/>
    <lineage>
        <taxon>Eukaryota</taxon>
        <taxon>Metazoa</taxon>
        <taxon>Spiralia</taxon>
        <taxon>Lophotrochozoa</taxon>
        <taxon>Mollusca</taxon>
        <taxon>Bivalvia</taxon>
        <taxon>Autobranchia</taxon>
        <taxon>Heteroconchia</taxon>
        <taxon>Palaeoheterodonta</taxon>
        <taxon>Unionida</taxon>
        <taxon>Unionoidea</taxon>
        <taxon>Unionidae</taxon>
        <taxon>Ambleminae</taxon>
        <taxon>Lampsilini</taxon>
        <taxon>Potamilus</taxon>
    </lineage>
</organism>
<comment type="caution">
    <text evidence="10">The sequence shown here is derived from an EMBL/GenBank/DDBJ whole genome shotgun (WGS) entry which is preliminary data.</text>
</comment>
<feature type="region of interest" description="Disordered" evidence="8">
    <location>
        <begin position="184"/>
        <end position="236"/>
    </location>
</feature>
<feature type="domain" description="UTP23 sensor motif region" evidence="9">
    <location>
        <begin position="190"/>
        <end position="209"/>
    </location>
</feature>
<sequence length="236" mass="26991">MKIKRQKHLRRCLTFYRNNFGFHPPYKVLVDGTFCKAALTFKINISEQLPKYLDGEVRLCTTKCSIAECEVLGSLLYGPLKVLRQFHVHHCHHDPPVSAKKCIHTVIKKSGEKFFLGTQDSELTSIVRSRGGIPLLFISFNAITMEAPSETSREKAENRVQTMIAPSDHDQTVIKKLKTETFGEEQVKKKKKRKGLKGPNPLSCKKKKKRASDELCKSKKKKLKRKARLQQSVKEV</sequence>
<accession>A0AAE0SEF1</accession>
<reference evidence="10" key="3">
    <citation type="submission" date="2023-05" db="EMBL/GenBank/DDBJ databases">
        <authorList>
            <person name="Smith C.H."/>
        </authorList>
    </citation>
    <scope>NUCLEOTIDE SEQUENCE</scope>
    <source>
        <strain evidence="10">CHS0354</strain>
        <tissue evidence="10">Mantle</tissue>
    </source>
</reference>
<dbReference type="InterPro" id="IPR029060">
    <property type="entry name" value="PIN-like_dom_sf"/>
</dbReference>
<evidence type="ECO:0000313" key="10">
    <source>
        <dbReference type="EMBL" id="KAK3590406.1"/>
    </source>
</evidence>
<proteinExistence type="inferred from homology"/>
<dbReference type="InterPro" id="IPR006984">
    <property type="entry name" value="Fcf1/UTP23"/>
</dbReference>
<comment type="similarity">
    <text evidence="6">Belongs to the UTP23/FCF1 family. UTP23 subfamily.</text>
</comment>
<dbReference type="GO" id="GO:0032040">
    <property type="term" value="C:small-subunit processome"/>
    <property type="evidence" value="ECO:0007669"/>
    <property type="project" value="InterPro"/>
</dbReference>
<dbReference type="PANTHER" id="PTHR12416">
    <property type="entry name" value="RRNA-PROCESSING PROTEIN UTP23 HOMOLOG"/>
    <property type="match status" value="1"/>
</dbReference>
<keyword evidence="4" id="KW-0539">Nucleus</keyword>
<dbReference type="SUPFAM" id="SSF88723">
    <property type="entry name" value="PIN domain-like"/>
    <property type="match status" value="1"/>
</dbReference>
<evidence type="ECO:0000256" key="8">
    <source>
        <dbReference type="SAM" id="MobiDB-lite"/>
    </source>
</evidence>
<evidence type="ECO:0000256" key="2">
    <source>
        <dbReference type="ARBA" id="ARBA00022517"/>
    </source>
</evidence>
<evidence type="ECO:0000256" key="5">
    <source>
        <dbReference type="ARBA" id="ARBA00037300"/>
    </source>
</evidence>
<dbReference type="Gene3D" id="3.40.50.1010">
    <property type="entry name" value="5'-nuclease"/>
    <property type="match status" value="1"/>
</dbReference>
<dbReference type="GO" id="GO:0006364">
    <property type="term" value="P:rRNA processing"/>
    <property type="evidence" value="ECO:0007669"/>
    <property type="project" value="UniProtKB-KW"/>
</dbReference>
<keyword evidence="11" id="KW-1185">Reference proteome</keyword>
<evidence type="ECO:0000256" key="6">
    <source>
        <dbReference type="ARBA" id="ARBA00038503"/>
    </source>
</evidence>
<comment type="subcellular location">
    <subcellularLocation>
        <location evidence="1">Nucleus</location>
        <location evidence="1">Nucleolus</location>
    </subcellularLocation>
</comment>
<keyword evidence="3" id="KW-0698">rRNA processing</keyword>
<evidence type="ECO:0000256" key="1">
    <source>
        <dbReference type="ARBA" id="ARBA00004604"/>
    </source>
</evidence>
<dbReference type="FunFam" id="3.40.50.1010:FF:000006">
    <property type="entry name" value="rRNA-processing protein UTP23 homolog"/>
    <property type="match status" value="1"/>
</dbReference>
<dbReference type="AlphaFoldDB" id="A0AAE0SEF1"/>
<evidence type="ECO:0000313" key="11">
    <source>
        <dbReference type="Proteomes" id="UP001195483"/>
    </source>
</evidence>
<dbReference type="Pfam" id="PF24779">
    <property type="entry name" value="UTP23_sensor"/>
    <property type="match status" value="1"/>
</dbReference>
<feature type="compositionally biased region" description="Basic residues" evidence="8">
    <location>
        <begin position="218"/>
        <end position="228"/>
    </location>
</feature>
<comment type="function">
    <text evidence="5">Involved in rRNA-processing and ribosome biogenesis.</text>
</comment>
<reference evidence="10" key="2">
    <citation type="journal article" date="2021" name="Genome Biol. Evol.">
        <title>Developing a high-quality reference genome for a parasitic bivalve with doubly uniparental inheritance (Bivalvia: Unionida).</title>
        <authorList>
            <person name="Smith C.H."/>
        </authorList>
    </citation>
    <scope>NUCLEOTIDE SEQUENCE</scope>
    <source>
        <strain evidence="10">CHS0354</strain>
        <tissue evidence="10">Mantle</tissue>
    </source>
</reference>
<keyword evidence="2" id="KW-0690">Ribosome biogenesis</keyword>
<evidence type="ECO:0000256" key="3">
    <source>
        <dbReference type="ARBA" id="ARBA00022552"/>
    </source>
</evidence>
<gene>
    <name evidence="10" type="ORF">CHS0354_008758</name>
</gene>
<evidence type="ECO:0000256" key="7">
    <source>
        <dbReference type="ARBA" id="ARBA00071400"/>
    </source>
</evidence>
<protein>
    <recommendedName>
        <fullName evidence="7">rRNA-processing protein UTP23 homolog</fullName>
    </recommendedName>
</protein>
<dbReference type="EMBL" id="JAEAOA010000572">
    <property type="protein sequence ID" value="KAK3590406.1"/>
    <property type="molecule type" value="Genomic_DNA"/>
</dbReference>
<dbReference type="Proteomes" id="UP001195483">
    <property type="component" value="Unassembled WGS sequence"/>
</dbReference>
<dbReference type="InterPro" id="IPR057776">
    <property type="entry name" value="UTP23_sensor"/>
</dbReference>
<evidence type="ECO:0000256" key="4">
    <source>
        <dbReference type="ARBA" id="ARBA00023242"/>
    </source>
</evidence>
<dbReference type="Pfam" id="PF04900">
    <property type="entry name" value="Fcf1"/>
    <property type="match status" value="1"/>
</dbReference>
<reference evidence="10" key="1">
    <citation type="journal article" date="2021" name="Genome Biol. Evol.">
        <title>A High-Quality Reference Genome for a Parasitic Bivalve with Doubly Uniparental Inheritance (Bivalvia: Unionida).</title>
        <authorList>
            <person name="Smith C.H."/>
        </authorList>
    </citation>
    <scope>NUCLEOTIDE SEQUENCE</scope>
    <source>
        <strain evidence="10">CHS0354</strain>
    </source>
</reference>
<dbReference type="CDD" id="cd09866">
    <property type="entry name" value="PIN_Fcf1-Utp23-H"/>
    <property type="match status" value="1"/>
</dbReference>
<evidence type="ECO:0000259" key="9">
    <source>
        <dbReference type="Pfam" id="PF24779"/>
    </source>
</evidence>
<name>A0AAE0SEF1_9BIVA</name>